<proteinExistence type="predicted"/>
<reference evidence="1" key="1">
    <citation type="submission" date="2023-03" db="UniProtKB">
        <authorList>
            <consortium name="EnsemblPlants"/>
        </authorList>
    </citation>
    <scope>IDENTIFICATION</scope>
</reference>
<dbReference type="Gramene" id="MELO3C025733.2.1">
    <property type="protein sequence ID" value="MELO3C025733.2.1"/>
    <property type="gene ID" value="MELO3C025733.2"/>
</dbReference>
<sequence>MAPSELNLIGRESIMTIIDPESLSLLAQTNSIKAWLDLPGGTKFIIQCGKAWIRWWYPIVEKVRARVVKLES</sequence>
<protein>
    <submittedName>
        <fullName evidence="1">Uncharacterized protein</fullName>
    </submittedName>
</protein>
<evidence type="ECO:0000313" key="1">
    <source>
        <dbReference type="EnsemblPlants" id="MELO3C025733.2.1"/>
    </source>
</evidence>
<organism evidence="1">
    <name type="scientific">Cucumis melo</name>
    <name type="common">Muskmelon</name>
    <dbReference type="NCBI Taxonomy" id="3656"/>
    <lineage>
        <taxon>Eukaryota</taxon>
        <taxon>Viridiplantae</taxon>
        <taxon>Streptophyta</taxon>
        <taxon>Embryophyta</taxon>
        <taxon>Tracheophyta</taxon>
        <taxon>Spermatophyta</taxon>
        <taxon>Magnoliopsida</taxon>
        <taxon>eudicotyledons</taxon>
        <taxon>Gunneridae</taxon>
        <taxon>Pentapetalae</taxon>
        <taxon>rosids</taxon>
        <taxon>fabids</taxon>
        <taxon>Cucurbitales</taxon>
        <taxon>Cucurbitaceae</taxon>
        <taxon>Benincaseae</taxon>
        <taxon>Cucumis</taxon>
    </lineage>
</organism>
<name>A0A9I9DY55_CUCME</name>
<dbReference type="AlphaFoldDB" id="A0A9I9DY55"/>
<dbReference type="EnsemblPlants" id="MELO3C025733.2.1">
    <property type="protein sequence ID" value="MELO3C025733.2.1"/>
    <property type="gene ID" value="MELO3C025733.2"/>
</dbReference>
<accession>A0A9I9DY55</accession>